<dbReference type="RefSeq" id="WP_089560899.1">
    <property type="nucleotide sequence ID" value="NZ_JAGMLM010000071.1"/>
</dbReference>
<proteinExistence type="predicted"/>
<dbReference type="EMBL" id="WUIY01000010">
    <property type="protein sequence ID" value="MXI73585.1"/>
    <property type="molecule type" value="Genomic_DNA"/>
</dbReference>
<dbReference type="Proteomes" id="UP000436141">
    <property type="component" value="Unassembled WGS sequence"/>
</dbReference>
<sequence>MKIKKAKLEEYGTSFYMEKPLSNEDSLITRSNQFCTYYAPHFPVRREPVVISDTRRARDAIKDCIGRDIAKYQYPGHSTTQSFKQLVVRLGPLNKYASHFFNKFKTSYDEENISLGYYDYLEDKHHPGRIAMELLNSYFQTHGNYHEKTEKEFVAVEKMIIEITRIYPRVHFEPENPNFNYLTGTHESFELVDKIIDSHLKNYPEIIHDQKHESDTLAFHKHLAKNSMLNLQKKISAYHCRESELLKEYIYHYTQWSSNEKDSNPPETCDTDTRIAHCFAAFHAIDRGSRFDWKNQIKINMQTKYIERLKHFNLYLKYGKKNGKRIFIRLKRSGDPNKEVSIYPLLVKLSSKIYDPNIETMCKKAIRMRAELKINAELIKFMGNIFGVLTCWEGYEADINFQMISYCENRKIQWKYRADFIQKILRLDFDQMIIFLKEIGLQLSQEFDALQTNLDIKNKLRGTL</sequence>
<comment type="caution">
    <text evidence="1">The sequence shown here is derived from an EMBL/GenBank/DDBJ whole genome shotgun (WGS) entry which is preliminary data.</text>
</comment>
<evidence type="ECO:0000313" key="2">
    <source>
        <dbReference type="Proteomes" id="UP000436141"/>
    </source>
</evidence>
<accession>A0A6L7FFB8</accession>
<protein>
    <submittedName>
        <fullName evidence="1">Uncharacterized protein</fullName>
    </submittedName>
</protein>
<dbReference type="AlphaFoldDB" id="A0A6L7FFB8"/>
<gene>
    <name evidence="1" type="ORF">GRW05_04555</name>
</gene>
<evidence type="ECO:0000313" key="1">
    <source>
        <dbReference type="EMBL" id="MXI73585.1"/>
    </source>
</evidence>
<reference evidence="1 2" key="1">
    <citation type="submission" date="2019-12" db="EMBL/GenBank/DDBJ databases">
        <title>Enteriobacteria Tanzani isolates_10434.</title>
        <authorList>
            <person name="Subbiah M."/>
            <person name="Call D."/>
        </authorList>
    </citation>
    <scope>NUCLEOTIDE SEQUENCE [LARGE SCALE GENOMIC DNA]</scope>
    <source>
        <strain evidence="1 2">10434wD1</strain>
    </source>
</reference>
<name>A0A6L7FFB8_ECOLX</name>
<organism evidence="1 2">
    <name type="scientific">Escherichia coli</name>
    <dbReference type="NCBI Taxonomy" id="562"/>
    <lineage>
        <taxon>Bacteria</taxon>
        <taxon>Pseudomonadati</taxon>
        <taxon>Pseudomonadota</taxon>
        <taxon>Gammaproteobacteria</taxon>
        <taxon>Enterobacterales</taxon>
        <taxon>Enterobacteriaceae</taxon>
        <taxon>Escherichia</taxon>
    </lineage>
</organism>